<feature type="compositionally biased region" description="Polar residues" evidence="1">
    <location>
        <begin position="98"/>
        <end position="108"/>
    </location>
</feature>
<feature type="non-terminal residue" evidence="2">
    <location>
        <position position="1"/>
    </location>
</feature>
<feature type="compositionally biased region" description="Pro residues" evidence="1">
    <location>
        <begin position="266"/>
        <end position="286"/>
    </location>
</feature>
<dbReference type="EMBL" id="MUJZ01024673">
    <property type="protein sequence ID" value="OTF79143.1"/>
    <property type="molecule type" value="Genomic_DNA"/>
</dbReference>
<comment type="caution">
    <text evidence="2">The sequence shown here is derived from an EMBL/GenBank/DDBJ whole genome shotgun (WGS) entry which is preliminary data.</text>
</comment>
<feature type="region of interest" description="Disordered" evidence="1">
    <location>
        <begin position="410"/>
        <end position="431"/>
    </location>
</feature>
<keyword evidence="3" id="KW-1185">Reference proteome</keyword>
<gene>
    <name evidence="2" type="ORF">BLA29_000971</name>
</gene>
<accession>A0A1Y3BH36</accession>
<feature type="compositionally biased region" description="Polar residues" evidence="1">
    <location>
        <begin position="369"/>
        <end position="380"/>
    </location>
</feature>
<organism evidence="2 3">
    <name type="scientific">Euroglyphus maynei</name>
    <name type="common">Mayne's house dust mite</name>
    <dbReference type="NCBI Taxonomy" id="6958"/>
    <lineage>
        <taxon>Eukaryota</taxon>
        <taxon>Metazoa</taxon>
        <taxon>Ecdysozoa</taxon>
        <taxon>Arthropoda</taxon>
        <taxon>Chelicerata</taxon>
        <taxon>Arachnida</taxon>
        <taxon>Acari</taxon>
        <taxon>Acariformes</taxon>
        <taxon>Sarcoptiformes</taxon>
        <taxon>Astigmata</taxon>
        <taxon>Psoroptidia</taxon>
        <taxon>Analgoidea</taxon>
        <taxon>Pyroglyphidae</taxon>
        <taxon>Pyroglyphinae</taxon>
        <taxon>Euroglyphus</taxon>
    </lineage>
</organism>
<reference evidence="2 3" key="1">
    <citation type="submission" date="2017-03" db="EMBL/GenBank/DDBJ databases">
        <title>Genome Survey of Euroglyphus maynei.</title>
        <authorList>
            <person name="Arlian L.G."/>
            <person name="Morgan M.S."/>
            <person name="Rider S.D."/>
        </authorList>
    </citation>
    <scope>NUCLEOTIDE SEQUENCE [LARGE SCALE GENOMIC DNA]</scope>
    <source>
        <strain evidence="2">Arlian Lab</strain>
        <tissue evidence="2">Whole body</tissue>
    </source>
</reference>
<feature type="region of interest" description="Disordered" evidence="1">
    <location>
        <begin position="369"/>
        <end position="393"/>
    </location>
</feature>
<feature type="compositionally biased region" description="Polar residues" evidence="1">
    <location>
        <begin position="412"/>
        <end position="429"/>
    </location>
</feature>
<proteinExistence type="predicted"/>
<feature type="compositionally biased region" description="Low complexity" evidence="1">
    <location>
        <begin position="251"/>
        <end position="265"/>
    </location>
</feature>
<dbReference type="AlphaFoldDB" id="A0A1Y3BH36"/>
<sequence>DYHDLLTIKSNDSNDGSNHVKFENVNSPSITNDDHKDAHRFIKSPHPRGSIRFAVRRSAQDLDFIDSTIDVKKTLADNLASNEPGQMTDPPNLPPRPSISSTQTTVNDQIPRPKPRISKMAIVNGAVPTSSSQSPSTSSMITSAAQRLAPIPVPEKSTHISQTIQHFANLQRQNNLRRSFAQQQQQQHSLMAVNKSNYADYDYIINNRPKPQDPIAVKQPATMNHCMQTIGNPLYCHVPMPTNSEIHHESSSSSSSSDQDVSLPPSIEPPPPPPTTENLPIVPPKPNRNDQNIQTEAPPTLLPRRPINTSQAPPPIPTTSHPQLSRSNSNQQRQTAQPPPPVCPKPDLIKCLAASKSGGKFLNRSFSDAATSNHGSGSKTLKSRHSLENRPSSIHDYDEKLFDNSQFHRTESQTSFGTDTPTSFDTSPGRSLPTMGVSMLAKKRLSNVSADSAAIEKAINLHHSNNRPSSNTSITSG</sequence>
<feature type="region of interest" description="Disordered" evidence="1">
    <location>
        <begin position="78"/>
        <end position="116"/>
    </location>
</feature>
<protein>
    <submittedName>
        <fullName evidence="2">Uncharacterized protein</fullName>
    </submittedName>
</protein>
<dbReference type="Proteomes" id="UP000194236">
    <property type="component" value="Unassembled WGS sequence"/>
</dbReference>
<evidence type="ECO:0000256" key="1">
    <source>
        <dbReference type="SAM" id="MobiDB-lite"/>
    </source>
</evidence>
<dbReference type="OrthoDB" id="10604527at2759"/>
<name>A0A1Y3BH36_EURMA</name>
<feature type="region of interest" description="Disordered" evidence="1">
    <location>
        <begin position="241"/>
        <end position="348"/>
    </location>
</feature>
<evidence type="ECO:0000313" key="2">
    <source>
        <dbReference type="EMBL" id="OTF79143.1"/>
    </source>
</evidence>
<evidence type="ECO:0000313" key="3">
    <source>
        <dbReference type="Proteomes" id="UP000194236"/>
    </source>
</evidence>
<feature type="compositionally biased region" description="Low complexity" evidence="1">
    <location>
        <begin position="325"/>
        <end position="334"/>
    </location>
</feature>